<dbReference type="AlphaFoldDB" id="A0A0A7FXC5"/>
<dbReference type="Proteomes" id="UP000030635">
    <property type="component" value="Chromosome"/>
</dbReference>
<evidence type="ECO:0000313" key="2">
    <source>
        <dbReference type="EMBL" id="AIY83595.1"/>
    </source>
</evidence>
<keyword evidence="2" id="KW-0449">Lipoprotein</keyword>
<evidence type="ECO:0000313" key="3">
    <source>
        <dbReference type="Proteomes" id="UP000030635"/>
    </source>
</evidence>
<accession>A0A0A7FXC5</accession>
<dbReference type="KEGG" id="cbv:U729_1151"/>
<name>A0A0A7FXC5_9CLOT</name>
<dbReference type="HOGENOM" id="CLU_1522595_0_0_9"/>
<keyword evidence="1" id="KW-0732">Signal</keyword>
<dbReference type="eggNOG" id="COG4219">
    <property type="taxonomic scope" value="Bacteria"/>
</dbReference>
<gene>
    <name evidence="2" type="ORF">U729_1151</name>
</gene>
<reference evidence="2 3" key="1">
    <citation type="journal article" date="2015" name="Infect. Genet. Evol.">
        <title>Genomic sequences of six botulinum neurotoxin-producing strains representing three clostridial species illustrate the mobility and diversity of botulinum neurotoxin genes.</title>
        <authorList>
            <person name="Smith T.J."/>
            <person name="Hill K.K."/>
            <person name="Xie G."/>
            <person name="Foley B.T."/>
            <person name="Williamson C.H."/>
            <person name="Foster J.T."/>
            <person name="Johnson S.L."/>
            <person name="Chertkov O."/>
            <person name="Teshima H."/>
            <person name="Gibbons H.S."/>
            <person name="Johnsky L.A."/>
            <person name="Karavis M.A."/>
            <person name="Smith L.A."/>
        </authorList>
    </citation>
    <scope>NUCLEOTIDE SEQUENCE [LARGE SCALE GENOMIC DNA]</scope>
    <source>
        <strain evidence="2">Sullivan</strain>
    </source>
</reference>
<protein>
    <submittedName>
        <fullName evidence="2">Putative lipoprotein</fullName>
    </submittedName>
</protein>
<sequence>MRKFLMVLSFILVFSFTGCSSDNAPTEERNFITTDDLISTKDLNKLISDYLKEYVGSIARDNAKVFESHKIIGTEVDDDTILAYITSFVDSYKVKNNKAYRSTGGDFTGIVYLQKDNEQYKVVKSDFPAESSACKALFPRKLLKELKSISYDWLRKDVNNQAEEYFNKNNINMIEN</sequence>
<keyword evidence="3" id="KW-1185">Reference proteome</keyword>
<dbReference type="STRING" id="1561.NPD11_1851"/>
<feature type="chain" id="PRO_5038639518" evidence="1">
    <location>
        <begin position="21"/>
        <end position="176"/>
    </location>
</feature>
<evidence type="ECO:0000256" key="1">
    <source>
        <dbReference type="SAM" id="SignalP"/>
    </source>
</evidence>
<dbReference type="PROSITE" id="PS51257">
    <property type="entry name" value="PROKAR_LIPOPROTEIN"/>
    <property type="match status" value="1"/>
</dbReference>
<dbReference type="EMBL" id="CP006905">
    <property type="protein sequence ID" value="AIY83595.1"/>
    <property type="molecule type" value="Genomic_DNA"/>
</dbReference>
<dbReference type="RefSeq" id="WP_039312407.1">
    <property type="nucleotide sequence ID" value="NZ_CP006905.1"/>
</dbReference>
<feature type="signal peptide" evidence="1">
    <location>
        <begin position="1"/>
        <end position="20"/>
    </location>
</feature>
<organism evidence="2 3">
    <name type="scientific">Clostridium baratii str. Sullivan</name>
    <dbReference type="NCBI Taxonomy" id="1415775"/>
    <lineage>
        <taxon>Bacteria</taxon>
        <taxon>Bacillati</taxon>
        <taxon>Bacillota</taxon>
        <taxon>Clostridia</taxon>
        <taxon>Eubacteriales</taxon>
        <taxon>Clostridiaceae</taxon>
        <taxon>Clostridium</taxon>
    </lineage>
</organism>
<proteinExistence type="predicted"/>